<keyword evidence="2" id="KW-1185">Reference proteome</keyword>
<organism evidence="1 2">
    <name type="scientific">Melastoma candidum</name>
    <dbReference type="NCBI Taxonomy" id="119954"/>
    <lineage>
        <taxon>Eukaryota</taxon>
        <taxon>Viridiplantae</taxon>
        <taxon>Streptophyta</taxon>
        <taxon>Embryophyta</taxon>
        <taxon>Tracheophyta</taxon>
        <taxon>Spermatophyta</taxon>
        <taxon>Magnoliopsida</taxon>
        <taxon>eudicotyledons</taxon>
        <taxon>Gunneridae</taxon>
        <taxon>Pentapetalae</taxon>
        <taxon>rosids</taxon>
        <taxon>malvids</taxon>
        <taxon>Myrtales</taxon>
        <taxon>Melastomataceae</taxon>
        <taxon>Melastomatoideae</taxon>
        <taxon>Melastomateae</taxon>
        <taxon>Melastoma</taxon>
    </lineage>
</organism>
<evidence type="ECO:0000313" key="1">
    <source>
        <dbReference type="EMBL" id="KAI4380612.1"/>
    </source>
</evidence>
<gene>
    <name evidence="1" type="ORF">MLD38_006783</name>
</gene>
<sequence length="440" mass="45566">MAPQHDGSKLPATESPPSPAFAMSFTNIMASDTAAAAIVQNAQQKRNAQLPAANLLPTHQSTAIKPSPDTLDKPDAPGISGDHAFPGFLQLQLSSTGDSPQRHTRQQPTEAVTASLRSPPSTSTFPFTSASSTVASPLLLACPSPPTATPVRLSSLAPTEPEADPPSLQEPLDRTPPGSSVPSDRAFPGSNSPPLPSAPKASDGETTSSGGVQQSSSSMIINQPNNDDHSLAIPRLGSNRAGLPLELSTCSGSKSAKDVLSRGWTCFPTTVPPNLTTPDRCSLGSRAPRRLPTAATAPLVSYEPATVNASLDVPGFSDGDGPATPPPPPWLPPSSSSSTPALPVSAAANRGLLRCPHLRGSPKAAPVSPSSPAPSILPQSSWWQDHSPPASALLRRLLRRQAYLHSPSPVSSSTAPANPARIDNGSDGRLFPKRPHARRL</sequence>
<proteinExistence type="predicted"/>
<comment type="caution">
    <text evidence="1">The sequence shown here is derived from an EMBL/GenBank/DDBJ whole genome shotgun (WGS) entry which is preliminary data.</text>
</comment>
<dbReference type="EMBL" id="CM042882">
    <property type="protein sequence ID" value="KAI4380612.1"/>
    <property type="molecule type" value="Genomic_DNA"/>
</dbReference>
<reference evidence="2" key="1">
    <citation type="journal article" date="2023" name="Front. Plant Sci.">
        <title>Chromosomal-level genome assembly of Melastoma candidum provides insights into trichome evolution.</title>
        <authorList>
            <person name="Zhong Y."/>
            <person name="Wu W."/>
            <person name="Sun C."/>
            <person name="Zou P."/>
            <person name="Liu Y."/>
            <person name="Dai S."/>
            <person name="Zhou R."/>
        </authorList>
    </citation>
    <scope>NUCLEOTIDE SEQUENCE [LARGE SCALE GENOMIC DNA]</scope>
</reference>
<accession>A0ACB9RQ82</accession>
<protein>
    <submittedName>
        <fullName evidence="1">Uncharacterized protein</fullName>
    </submittedName>
</protein>
<evidence type="ECO:0000313" key="2">
    <source>
        <dbReference type="Proteomes" id="UP001057402"/>
    </source>
</evidence>
<dbReference type="Proteomes" id="UP001057402">
    <property type="component" value="Chromosome 3"/>
</dbReference>
<name>A0ACB9RQ82_9MYRT</name>